<keyword evidence="4" id="KW-1185">Reference proteome</keyword>
<dbReference type="InterPro" id="IPR046341">
    <property type="entry name" value="SET_dom_sf"/>
</dbReference>
<dbReference type="Proteomes" id="UP001605036">
    <property type="component" value="Unassembled WGS sequence"/>
</dbReference>
<dbReference type="PANTHER" id="PTHR47643:SF2">
    <property type="entry name" value="TPR DOMAIN PROTEIN (AFU_ORTHOLOGUE AFUA_5G12710)"/>
    <property type="match status" value="1"/>
</dbReference>
<proteinExistence type="predicted"/>
<comment type="caution">
    <text evidence="3">The sequence shown here is derived from an EMBL/GenBank/DDBJ whole genome shotgun (WGS) entry which is preliminary data.</text>
</comment>
<dbReference type="PANTHER" id="PTHR47643">
    <property type="entry name" value="TPR DOMAIN PROTEIN (AFU_ORTHOLOGUE AFUA_5G12710)"/>
    <property type="match status" value="1"/>
</dbReference>
<dbReference type="Pfam" id="PF00856">
    <property type="entry name" value="SET"/>
    <property type="match status" value="1"/>
</dbReference>
<dbReference type="Gene3D" id="1.25.40.10">
    <property type="entry name" value="Tetratricopeptide repeat domain"/>
    <property type="match status" value="1"/>
</dbReference>
<dbReference type="EMBL" id="JBHFFA010000006">
    <property type="protein sequence ID" value="KAL2623501.1"/>
    <property type="molecule type" value="Genomic_DNA"/>
</dbReference>
<dbReference type="PROSITE" id="PS50280">
    <property type="entry name" value="SET"/>
    <property type="match status" value="1"/>
</dbReference>
<feature type="domain" description="SET" evidence="2">
    <location>
        <begin position="195"/>
        <end position="390"/>
    </location>
</feature>
<dbReference type="SMART" id="SM00317">
    <property type="entry name" value="SET"/>
    <property type="match status" value="1"/>
</dbReference>
<dbReference type="SUPFAM" id="SSF48452">
    <property type="entry name" value="TPR-like"/>
    <property type="match status" value="1"/>
</dbReference>
<evidence type="ECO:0000256" key="1">
    <source>
        <dbReference type="PROSITE-ProRule" id="PRU00339"/>
    </source>
</evidence>
<evidence type="ECO:0000259" key="2">
    <source>
        <dbReference type="PROSITE" id="PS50280"/>
    </source>
</evidence>
<protein>
    <recommendedName>
        <fullName evidence="2">SET domain-containing protein</fullName>
    </recommendedName>
</protein>
<dbReference type="CDD" id="cd20071">
    <property type="entry name" value="SET_SMYD"/>
    <property type="match status" value="1"/>
</dbReference>
<name>A0ABD1Y9T3_9MARC</name>
<sequence length="573" mass="64441">MATMIAVAKKYLLGFADIPSVLGSKTLWGPTELESLSDSDLLKLRVEGDEKLTQQDYTGAVKLYTKCIERTIESESKELRMIFQAACSSRSECWLHLERWEDSLLDAKRVLQIDPSSVKALLCKGRALQGMGEYNLAVASLEAAVSLNPRDTATTEALDEAQKALKQSEEGVYDLSGFLLGGCLGPAPKCSDFIGPVEIQYVPHAHRGVVATRDMRPGTLILVSNAIAVSRSPTEFWSDSRISRANYNELIAQLSSQMKSSRRRMSQVCSLASTYYVGKSIPPMDMFKPGKDIEWNEFQKDMDKEQLGAVVRYNAFDAIKCTDPIPFGDVETEFNTGSGTGISAFGVWALPSFLNHSCSPNCSVMFVEKAMFVRASRDIATGEELTIAYCNLYETMENRQDSLKWWNFRCKCDRCRLEESLQQDPLEKLYDQHRRMLENGLVQEITTIVPQLERLILDLGLDAWAQNWLRAPFIEAYTAGILIHKDNDEEKIRAIHKALDIMRSVQGSDLSVLQLTSTLFRDVRRKHGDESEDYEKTEKLFLHAAEATLGEYEKGFFLDLMDARLNPSNQAFG</sequence>
<dbReference type="SUPFAM" id="SSF82199">
    <property type="entry name" value="SET domain"/>
    <property type="match status" value="1"/>
</dbReference>
<dbReference type="PROSITE" id="PS50005">
    <property type="entry name" value="TPR"/>
    <property type="match status" value="1"/>
</dbReference>
<dbReference type="Gene3D" id="2.170.270.10">
    <property type="entry name" value="SET domain"/>
    <property type="match status" value="1"/>
</dbReference>
<accession>A0ABD1Y9T3</accession>
<dbReference type="InterPro" id="IPR053209">
    <property type="entry name" value="Gramillin-biosynth_MTr"/>
</dbReference>
<gene>
    <name evidence="3" type="ORF">R1flu_003706</name>
</gene>
<keyword evidence="1" id="KW-0802">TPR repeat</keyword>
<dbReference type="InterPro" id="IPR019734">
    <property type="entry name" value="TPR_rpt"/>
</dbReference>
<feature type="repeat" description="TPR" evidence="1">
    <location>
        <begin position="118"/>
        <end position="151"/>
    </location>
</feature>
<organism evidence="3 4">
    <name type="scientific">Riccia fluitans</name>
    <dbReference type="NCBI Taxonomy" id="41844"/>
    <lineage>
        <taxon>Eukaryota</taxon>
        <taxon>Viridiplantae</taxon>
        <taxon>Streptophyta</taxon>
        <taxon>Embryophyta</taxon>
        <taxon>Marchantiophyta</taxon>
        <taxon>Marchantiopsida</taxon>
        <taxon>Marchantiidae</taxon>
        <taxon>Marchantiales</taxon>
        <taxon>Ricciaceae</taxon>
        <taxon>Riccia</taxon>
    </lineage>
</organism>
<dbReference type="InterPro" id="IPR001214">
    <property type="entry name" value="SET_dom"/>
</dbReference>
<reference evidence="3 4" key="1">
    <citation type="submission" date="2024-09" db="EMBL/GenBank/DDBJ databases">
        <title>Chromosome-scale assembly of Riccia fluitans.</title>
        <authorList>
            <person name="Paukszto L."/>
            <person name="Sawicki J."/>
            <person name="Karawczyk K."/>
            <person name="Piernik-Szablinska J."/>
            <person name="Szczecinska M."/>
            <person name="Mazdziarz M."/>
        </authorList>
    </citation>
    <scope>NUCLEOTIDE SEQUENCE [LARGE SCALE GENOMIC DNA]</scope>
    <source>
        <strain evidence="3">Rf_01</strain>
        <tissue evidence="3">Aerial parts of the thallus</tissue>
    </source>
</reference>
<evidence type="ECO:0000313" key="3">
    <source>
        <dbReference type="EMBL" id="KAL2623501.1"/>
    </source>
</evidence>
<dbReference type="AlphaFoldDB" id="A0ABD1Y9T3"/>
<dbReference type="InterPro" id="IPR011990">
    <property type="entry name" value="TPR-like_helical_dom_sf"/>
</dbReference>
<dbReference type="SMART" id="SM00028">
    <property type="entry name" value="TPR"/>
    <property type="match status" value="2"/>
</dbReference>
<evidence type="ECO:0000313" key="4">
    <source>
        <dbReference type="Proteomes" id="UP001605036"/>
    </source>
</evidence>